<organism evidence="2">
    <name type="scientific">Menopon gallinae</name>
    <name type="common">poultry shaft louse</name>
    <dbReference type="NCBI Taxonomy" id="328185"/>
    <lineage>
        <taxon>Eukaryota</taxon>
        <taxon>Metazoa</taxon>
        <taxon>Ecdysozoa</taxon>
        <taxon>Arthropoda</taxon>
        <taxon>Hexapoda</taxon>
        <taxon>Insecta</taxon>
        <taxon>Pterygota</taxon>
        <taxon>Neoptera</taxon>
        <taxon>Paraneoptera</taxon>
        <taxon>Psocodea</taxon>
        <taxon>Troctomorpha</taxon>
        <taxon>Phthiraptera</taxon>
        <taxon>Amblycera</taxon>
        <taxon>Menoponidae</taxon>
        <taxon>Menopon</taxon>
    </lineage>
</organism>
<proteinExistence type="predicted"/>
<accession>A0AAW2H9K4</accession>
<feature type="compositionally biased region" description="Basic and acidic residues" evidence="1">
    <location>
        <begin position="57"/>
        <end position="68"/>
    </location>
</feature>
<name>A0AAW2H9K4_9NEOP</name>
<evidence type="ECO:0008006" key="3">
    <source>
        <dbReference type="Google" id="ProtNLM"/>
    </source>
</evidence>
<sequence length="68" mass="7279">MNQRGNSCGCSRTAKSQKADASIAVKRKQVPCGNAEESACSNAKSKCGCAQPSQNKESPKRDLKYKSK</sequence>
<evidence type="ECO:0000313" key="2">
    <source>
        <dbReference type="EMBL" id="KAL0266498.1"/>
    </source>
</evidence>
<dbReference type="EMBL" id="JARGDH010000005">
    <property type="protein sequence ID" value="KAL0266497.1"/>
    <property type="molecule type" value="Genomic_DNA"/>
</dbReference>
<comment type="caution">
    <text evidence="2">The sequence shown here is derived from an EMBL/GenBank/DDBJ whole genome shotgun (WGS) entry which is preliminary data.</text>
</comment>
<reference evidence="2" key="1">
    <citation type="journal article" date="2024" name="Gigascience">
        <title>Chromosome-level genome of the poultry shaft louse Menopon gallinae provides insight into the host-switching and adaptive evolution of parasitic lice.</title>
        <authorList>
            <person name="Xu Y."/>
            <person name="Ma L."/>
            <person name="Liu S."/>
            <person name="Liang Y."/>
            <person name="Liu Q."/>
            <person name="He Z."/>
            <person name="Tian L."/>
            <person name="Duan Y."/>
            <person name="Cai W."/>
            <person name="Li H."/>
            <person name="Song F."/>
        </authorList>
    </citation>
    <scope>NUCLEOTIDE SEQUENCE</scope>
    <source>
        <strain evidence="2">Cailab_2023a</strain>
    </source>
</reference>
<dbReference type="AlphaFoldDB" id="A0AAW2H9K4"/>
<protein>
    <recommendedName>
        <fullName evidence="3">Metallothionein</fullName>
    </recommendedName>
</protein>
<evidence type="ECO:0000256" key="1">
    <source>
        <dbReference type="SAM" id="MobiDB-lite"/>
    </source>
</evidence>
<dbReference type="EMBL" id="JARGDH010000005">
    <property type="protein sequence ID" value="KAL0266498.1"/>
    <property type="molecule type" value="Genomic_DNA"/>
</dbReference>
<gene>
    <name evidence="2" type="ORF">PYX00_009014</name>
</gene>
<feature type="region of interest" description="Disordered" evidence="1">
    <location>
        <begin position="44"/>
        <end position="68"/>
    </location>
</feature>